<evidence type="ECO:0000256" key="1">
    <source>
        <dbReference type="SAM" id="Phobius"/>
    </source>
</evidence>
<protein>
    <submittedName>
        <fullName evidence="3">Reverse transcriptase domain-containing protein</fullName>
    </submittedName>
</protein>
<dbReference type="WBParaSite" id="SVE_0215600.1">
    <property type="protein sequence ID" value="SVE_0215600.1"/>
    <property type="gene ID" value="SVE_0215600"/>
</dbReference>
<sequence>MKVCKNLVLNRYSSCILKYLLALNVLLTVLLQRFNTYIHESFSSLFKKASLILLKKPENLKFTTNTRPISILPGNYKLLMLMILDRMRNRIECLLLSNATPLKAYCYTDQTLLTFSFHTVEISNSRKKEACCNMTNLFILNTLSLMDQYRHIDFKSLDQQDILARTKKHHSDPTKRSRAISTILSEVETNDTTMI</sequence>
<keyword evidence="1" id="KW-0472">Membrane</keyword>
<reference evidence="3" key="2">
    <citation type="submission" date="2015-08" db="UniProtKB">
        <authorList>
            <consortium name="WormBaseParasite"/>
        </authorList>
    </citation>
    <scope>IDENTIFICATION</scope>
</reference>
<keyword evidence="1" id="KW-0812">Transmembrane</keyword>
<evidence type="ECO:0000313" key="2">
    <source>
        <dbReference type="Proteomes" id="UP000035680"/>
    </source>
</evidence>
<evidence type="ECO:0000313" key="3">
    <source>
        <dbReference type="WBParaSite" id="SVE_0215600.1"/>
    </source>
</evidence>
<feature type="transmembrane region" description="Helical" evidence="1">
    <location>
        <begin position="12"/>
        <end position="31"/>
    </location>
</feature>
<dbReference type="STRING" id="75913.A0A0K0F044"/>
<reference evidence="2" key="1">
    <citation type="submission" date="2014-07" db="EMBL/GenBank/DDBJ databases">
        <authorList>
            <person name="Martin A.A"/>
            <person name="De Silva N."/>
        </authorList>
    </citation>
    <scope>NUCLEOTIDE SEQUENCE</scope>
</reference>
<keyword evidence="1" id="KW-1133">Transmembrane helix</keyword>
<name>A0A0K0F044_STRVS</name>
<dbReference type="AlphaFoldDB" id="A0A0K0F044"/>
<organism evidence="2 3">
    <name type="scientific">Strongyloides venezuelensis</name>
    <name type="common">Threadworm</name>
    <dbReference type="NCBI Taxonomy" id="75913"/>
    <lineage>
        <taxon>Eukaryota</taxon>
        <taxon>Metazoa</taxon>
        <taxon>Ecdysozoa</taxon>
        <taxon>Nematoda</taxon>
        <taxon>Chromadorea</taxon>
        <taxon>Rhabditida</taxon>
        <taxon>Tylenchina</taxon>
        <taxon>Panagrolaimomorpha</taxon>
        <taxon>Strongyloidoidea</taxon>
        <taxon>Strongyloididae</taxon>
        <taxon>Strongyloides</taxon>
    </lineage>
</organism>
<keyword evidence="2" id="KW-1185">Reference proteome</keyword>
<dbReference type="Proteomes" id="UP000035680">
    <property type="component" value="Unassembled WGS sequence"/>
</dbReference>
<proteinExistence type="predicted"/>
<accession>A0A0K0F044</accession>